<feature type="compositionally biased region" description="Low complexity" evidence="5">
    <location>
        <begin position="12"/>
        <end position="23"/>
    </location>
</feature>
<dbReference type="PANTHER" id="PTHR47683:SF2">
    <property type="entry name" value="RNA-BINDING S4 DOMAIN-CONTAINING PROTEIN"/>
    <property type="match status" value="1"/>
</dbReference>
<dbReference type="InterPro" id="IPR000748">
    <property type="entry name" value="PsdUridine_synth_RsuA/RluB/E/F"/>
</dbReference>
<dbReference type="Pfam" id="PF01479">
    <property type="entry name" value="S4"/>
    <property type="match status" value="1"/>
</dbReference>
<feature type="domain" description="RNA-binding S4" evidence="6">
    <location>
        <begin position="33"/>
        <end position="90"/>
    </location>
</feature>
<dbReference type="GO" id="GO:0120159">
    <property type="term" value="F:rRNA pseudouridine synthase activity"/>
    <property type="evidence" value="ECO:0007669"/>
    <property type="project" value="UniProtKB-ARBA"/>
</dbReference>
<dbReference type="PROSITE" id="PS50889">
    <property type="entry name" value="S4"/>
    <property type="match status" value="1"/>
</dbReference>
<evidence type="ECO:0000256" key="1">
    <source>
        <dbReference type="ARBA" id="ARBA00008348"/>
    </source>
</evidence>
<dbReference type="InterPro" id="IPR036986">
    <property type="entry name" value="S4_RNA-bd_sf"/>
</dbReference>
<dbReference type="CDD" id="cd02870">
    <property type="entry name" value="PseudoU_synth_RsuA_like"/>
    <property type="match status" value="1"/>
</dbReference>
<dbReference type="EMBL" id="LT630450">
    <property type="protein sequence ID" value="SFV72498.1"/>
    <property type="molecule type" value="Genomic_DNA"/>
</dbReference>
<proteinExistence type="inferred from homology"/>
<dbReference type="GO" id="GO:0000455">
    <property type="term" value="P:enzyme-directed rRNA pseudouridine synthesis"/>
    <property type="evidence" value="ECO:0007669"/>
    <property type="project" value="UniProtKB-ARBA"/>
</dbReference>
<dbReference type="InterPro" id="IPR020094">
    <property type="entry name" value="TruA/RsuA/RluB/E/F_N"/>
</dbReference>
<dbReference type="NCBIfam" id="TIGR00093">
    <property type="entry name" value="pseudouridine synthase"/>
    <property type="match status" value="1"/>
</dbReference>
<dbReference type="PANTHER" id="PTHR47683">
    <property type="entry name" value="PSEUDOURIDINE SYNTHASE FAMILY PROTEIN-RELATED"/>
    <property type="match status" value="1"/>
</dbReference>
<dbReference type="CDD" id="cd00165">
    <property type="entry name" value="S4"/>
    <property type="match status" value="1"/>
</dbReference>
<dbReference type="Gene3D" id="3.10.290.10">
    <property type="entry name" value="RNA-binding S4 domain"/>
    <property type="match status" value="1"/>
</dbReference>
<dbReference type="InterPro" id="IPR050343">
    <property type="entry name" value="RsuA_PseudoU_synthase"/>
</dbReference>
<dbReference type="SUPFAM" id="SSF55174">
    <property type="entry name" value="Alpha-L RNA-binding motif"/>
    <property type="match status" value="1"/>
</dbReference>
<dbReference type="SMART" id="SM00363">
    <property type="entry name" value="S4"/>
    <property type="match status" value="1"/>
</dbReference>
<dbReference type="Proteomes" id="UP000186323">
    <property type="component" value="Chromosome I"/>
</dbReference>
<dbReference type="KEGG" id="dpg:DESPIGER_0614"/>
<dbReference type="InterPro" id="IPR018496">
    <property type="entry name" value="PsdUridine_synth_RsuA/RluB_CS"/>
</dbReference>
<dbReference type="Gene3D" id="3.30.70.580">
    <property type="entry name" value="Pseudouridine synthase I, catalytic domain, N-terminal subdomain"/>
    <property type="match status" value="1"/>
</dbReference>
<evidence type="ECO:0000256" key="5">
    <source>
        <dbReference type="SAM" id="MobiDB-lite"/>
    </source>
</evidence>
<evidence type="ECO:0000313" key="7">
    <source>
        <dbReference type="EMBL" id="SFV72498.1"/>
    </source>
</evidence>
<dbReference type="InterPro" id="IPR020103">
    <property type="entry name" value="PsdUridine_synth_cat_dom_sf"/>
</dbReference>
<sequence length="275" mass="30427">MPASRSPENGHSSPAPRESSAPSGLEEDPQDGIRLNKFIAASGYCSRRKADELIFAGAVQVNGMVEHAPARRILPDDVVLVEGRRLAALPTSFSYIMLHKPIQVMCTAHDPQGRPTVLDCLTAEMRRNRVYPIGRLDYFSEGLLLLTNDGELAQRLMHPRHHQPKTYDVLVRGTVPAAALATMRRGMTLAEGEALRPVEVESRMQANGHTRLRMVLHQGVNRQIRRMCRDLGLTILRLKRIRLGPLGLGDLPPGSCRFLSGTEVAALLQAAEIRR</sequence>
<evidence type="ECO:0000313" key="8">
    <source>
        <dbReference type="Proteomes" id="UP000186323"/>
    </source>
</evidence>
<dbReference type="FunFam" id="3.10.290.10:FF:000003">
    <property type="entry name" value="Pseudouridine synthase"/>
    <property type="match status" value="1"/>
</dbReference>
<dbReference type="InterPro" id="IPR042092">
    <property type="entry name" value="PsdUridine_s_RsuA/RluB/E/F_cat"/>
</dbReference>
<organism evidence="7 8">
    <name type="scientific">Desulfovibrio piger</name>
    <dbReference type="NCBI Taxonomy" id="901"/>
    <lineage>
        <taxon>Bacteria</taxon>
        <taxon>Pseudomonadati</taxon>
        <taxon>Thermodesulfobacteriota</taxon>
        <taxon>Desulfovibrionia</taxon>
        <taxon>Desulfovibrionales</taxon>
        <taxon>Desulfovibrionaceae</taxon>
        <taxon>Desulfovibrio</taxon>
    </lineage>
</organism>
<keyword evidence="7" id="KW-0456">Lyase</keyword>
<reference evidence="8" key="1">
    <citation type="submission" date="2016-10" db="EMBL/GenBank/DDBJ databases">
        <authorList>
            <person name="Wegmann U."/>
        </authorList>
    </citation>
    <scope>NUCLEOTIDE SEQUENCE [LARGE SCALE GENOMIC DNA]</scope>
</reference>
<dbReference type="AlphaFoldDB" id="A0A1K1LCS3"/>
<dbReference type="GO" id="GO:0016829">
    <property type="term" value="F:lyase activity"/>
    <property type="evidence" value="ECO:0007669"/>
    <property type="project" value="UniProtKB-KW"/>
</dbReference>
<dbReference type="GO" id="GO:0003723">
    <property type="term" value="F:RNA binding"/>
    <property type="evidence" value="ECO:0007669"/>
    <property type="project" value="UniProtKB-KW"/>
</dbReference>
<dbReference type="PROSITE" id="PS01149">
    <property type="entry name" value="PSI_RSU"/>
    <property type="match status" value="1"/>
</dbReference>
<dbReference type="Pfam" id="PF00849">
    <property type="entry name" value="PseudoU_synth_2"/>
    <property type="match status" value="1"/>
</dbReference>
<dbReference type="SUPFAM" id="SSF55120">
    <property type="entry name" value="Pseudouridine synthase"/>
    <property type="match status" value="1"/>
</dbReference>
<keyword evidence="8" id="KW-1185">Reference proteome</keyword>
<feature type="region of interest" description="Disordered" evidence="5">
    <location>
        <begin position="1"/>
        <end position="30"/>
    </location>
</feature>
<evidence type="ECO:0000256" key="2">
    <source>
        <dbReference type="ARBA" id="ARBA00023235"/>
    </source>
</evidence>
<evidence type="ECO:0000256" key="4">
    <source>
        <dbReference type="RuleBase" id="RU003887"/>
    </source>
</evidence>
<evidence type="ECO:0000256" key="3">
    <source>
        <dbReference type="PROSITE-ProRule" id="PRU00182"/>
    </source>
</evidence>
<keyword evidence="2 4" id="KW-0413">Isomerase</keyword>
<accession>A0A1K1LCS3</accession>
<dbReference type="EC" id="5.4.99.-" evidence="4"/>
<name>A0A1K1LCS3_9BACT</name>
<dbReference type="Gene3D" id="3.30.70.1560">
    <property type="entry name" value="Alpha-L RNA-binding motif"/>
    <property type="match status" value="1"/>
</dbReference>
<dbReference type="InterPro" id="IPR002942">
    <property type="entry name" value="S4_RNA-bd"/>
</dbReference>
<comment type="similarity">
    <text evidence="1 4">Belongs to the pseudouridine synthase RsuA family.</text>
</comment>
<evidence type="ECO:0000259" key="6">
    <source>
        <dbReference type="SMART" id="SM00363"/>
    </source>
</evidence>
<feature type="compositionally biased region" description="Polar residues" evidence="5">
    <location>
        <begin position="1"/>
        <end position="11"/>
    </location>
</feature>
<protein>
    <recommendedName>
        <fullName evidence="4">Pseudouridine synthase</fullName>
        <ecNumber evidence="4">5.4.99.-</ecNumber>
    </recommendedName>
</protein>
<gene>
    <name evidence="7" type="ORF">DESPIGER_0614</name>
</gene>
<keyword evidence="3" id="KW-0694">RNA-binding</keyword>
<dbReference type="InterPro" id="IPR006145">
    <property type="entry name" value="PsdUridine_synth_RsuA/RluA"/>
</dbReference>